<reference evidence="2 3" key="1">
    <citation type="submission" date="2019-11" db="EMBL/GenBank/DDBJ databases">
        <title>Characterisation of Fundicoccus ignavus gen. nov. sp. nov., a novel genus of the family Aerococcaceae isolated from bulk tank milk.</title>
        <authorList>
            <person name="Siebert A."/>
            <person name="Huptas C."/>
            <person name="Wenning M."/>
            <person name="Scherer S."/>
            <person name="Doll E.V."/>
        </authorList>
    </citation>
    <scope>NUCLEOTIDE SEQUENCE [LARGE SCALE GENOMIC DNA]</scope>
    <source>
        <strain evidence="2 3">WS4759</strain>
    </source>
</reference>
<dbReference type="RefSeq" id="WP_153863528.1">
    <property type="nucleotide sequence ID" value="NZ_WJQS01000004.1"/>
</dbReference>
<name>A0A6I2GE37_9LACT</name>
<dbReference type="PANTHER" id="PTHR43649:SF12">
    <property type="entry name" value="DIACETYLCHITOBIOSE BINDING PROTEIN DASA"/>
    <property type="match status" value="1"/>
</dbReference>
<keyword evidence="1" id="KW-0732">Signal</keyword>
<dbReference type="AlphaFoldDB" id="A0A6I2GE37"/>
<proteinExistence type="predicted"/>
<evidence type="ECO:0000256" key="1">
    <source>
        <dbReference type="SAM" id="SignalP"/>
    </source>
</evidence>
<keyword evidence="3" id="KW-1185">Reference proteome</keyword>
<protein>
    <submittedName>
        <fullName evidence="2">Carbohydrate ABC transporter substrate-binding protein</fullName>
    </submittedName>
</protein>
<dbReference type="Gene3D" id="3.40.190.10">
    <property type="entry name" value="Periplasmic binding protein-like II"/>
    <property type="match status" value="1"/>
</dbReference>
<dbReference type="Proteomes" id="UP000430975">
    <property type="component" value="Unassembled WGS sequence"/>
</dbReference>
<evidence type="ECO:0000313" key="3">
    <source>
        <dbReference type="Proteomes" id="UP000430975"/>
    </source>
</evidence>
<dbReference type="EMBL" id="WJQS01000004">
    <property type="protein sequence ID" value="MRI85546.1"/>
    <property type="molecule type" value="Genomic_DNA"/>
</dbReference>
<dbReference type="InterPro" id="IPR022387">
    <property type="entry name" value="Bind_CPR0540"/>
</dbReference>
<comment type="caution">
    <text evidence="2">The sequence shown here is derived from an EMBL/GenBank/DDBJ whole genome shotgun (WGS) entry which is preliminary data.</text>
</comment>
<accession>A0A6I2GE37</accession>
<dbReference type="NCBIfam" id="TIGR03850">
    <property type="entry name" value="bind_CPR_0540"/>
    <property type="match status" value="1"/>
</dbReference>
<gene>
    <name evidence="2" type="ORF">GIY09_06595</name>
</gene>
<dbReference type="InterPro" id="IPR006059">
    <property type="entry name" value="SBP"/>
</dbReference>
<dbReference type="SUPFAM" id="SSF53850">
    <property type="entry name" value="Periplasmic binding protein-like II"/>
    <property type="match status" value="1"/>
</dbReference>
<feature type="signal peptide" evidence="1">
    <location>
        <begin position="1"/>
        <end position="26"/>
    </location>
</feature>
<dbReference type="InterPro" id="IPR050490">
    <property type="entry name" value="Bact_solute-bd_prot1"/>
</dbReference>
<dbReference type="Pfam" id="PF01547">
    <property type="entry name" value="SBP_bac_1"/>
    <property type="match status" value="1"/>
</dbReference>
<feature type="chain" id="PRO_5026253900" evidence="1">
    <location>
        <begin position="27"/>
        <end position="436"/>
    </location>
</feature>
<dbReference type="PANTHER" id="PTHR43649">
    <property type="entry name" value="ARABINOSE-BINDING PROTEIN-RELATED"/>
    <property type="match status" value="1"/>
</dbReference>
<sequence length="436" mass="47718">MKKNLTKLMTVLLSASAILPLANVSAQETVELDFAAIETAYGTEVWPQIIEAYNTVNPDVNITFTQEKELEDALTPRFQAQDYPDVVMLALSREKALPEALIKDKALASLTDVLDLTIPGEDVTVGEKLLEGFVDSTSTNPYNDGETYLMPMFYSPTGLFYNKALFEENGWEVPTTWDEMWVLSEEAAAQDIALFTYPTSGYLDTFFASIIYSAGGPELYAQAMNYDPAVWAGDQLSQVFATLGTLAENTESTTVANANPTDFTRNQQLILDNKALFMPNGTWVVGEMAEAPRADNFEWAMMAVPALEGGDSYAFTFLEHIWVPAGAENQEAAKDFIAFLYSDVAAEIFAEHGAVQPIKGLTEKLSEEQQVFYSIYDNGVLPGMGGFVSAEAIPGVDLPGTLYGQFDGVAAGDVSVEDWQVSVVEVMEQLSQVIIE</sequence>
<evidence type="ECO:0000313" key="2">
    <source>
        <dbReference type="EMBL" id="MRI85546.1"/>
    </source>
</evidence>
<organism evidence="2 3">
    <name type="scientific">Fundicoccus ignavus</name>
    <dbReference type="NCBI Taxonomy" id="2664442"/>
    <lineage>
        <taxon>Bacteria</taxon>
        <taxon>Bacillati</taxon>
        <taxon>Bacillota</taxon>
        <taxon>Bacilli</taxon>
        <taxon>Lactobacillales</taxon>
        <taxon>Aerococcaceae</taxon>
        <taxon>Fundicoccus</taxon>
    </lineage>
</organism>